<reference evidence="3" key="1">
    <citation type="submission" date="2006-06" db="EMBL/GenBank/DDBJ databases">
        <title>Complete sequence of chromosome of Chelativorans sp. BNC1.</title>
        <authorList>
            <consortium name="US DOE Joint Genome Institute"/>
            <person name="Copeland A."/>
            <person name="Lucas S."/>
            <person name="Lapidus A."/>
            <person name="Barry K."/>
            <person name="Detter J.C."/>
            <person name="Glavina del Rio T."/>
            <person name="Hammon N."/>
            <person name="Israni S."/>
            <person name="Dalin E."/>
            <person name="Tice H."/>
            <person name="Pitluck S."/>
            <person name="Chertkov O."/>
            <person name="Brettin T."/>
            <person name="Bruce D."/>
            <person name="Han C."/>
            <person name="Tapia R."/>
            <person name="Gilna P."/>
            <person name="Schmutz J."/>
            <person name="Larimer F."/>
            <person name="Land M."/>
            <person name="Hauser L."/>
            <person name="Kyrpides N."/>
            <person name="Mikhailova N."/>
            <person name="Richardson P."/>
        </authorList>
    </citation>
    <scope>NUCLEOTIDE SEQUENCE</scope>
    <source>
        <strain evidence="3">BNC1</strain>
    </source>
</reference>
<dbReference type="SUPFAM" id="SSF110997">
    <property type="entry name" value="Sporulation related repeat"/>
    <property type="match status" value="1"/>
</dbReference>
<evidence type="ECO:0000313" key="3">
    <source>
        <dbReference type="EMBL" id="ABG63206.1"/>
    </source>
</evidence>
<dbReference type="PROSITE" id="PS51724">
    <property type="entry name" value="SPOR"/>
    <property type="match status" value="1"/>
</dbReference>
<feature type="compositionally biased region" description="Acidic residues" evidence="1">
    <location>
        <begin position="482"/>
        <end position="493"/>
    </location>
</feature>
<feature type="compositionally biased region" description="Low complexity" evidence="1">
    <location>
        <begin position="569"/>
        <end position="589"/>
    </location>
</feature>
<dbReference type="InterPro" id="IPR036680">
    <property type="entry name" value="SPOR-like_sf"/>
</dbReference>
<dbReference type="GO" id="GO:0042834">
    <property type="term" value="F:peptidoglycan binding"/>
    <property type="evidence" value="ECO:0007669"/>
    <property type="project" value="InterPro"/>
</dbReference>
<dbReference type="EMBL" id="CP000390">
    <property type="protein sequence ID" value="ABG63206.1"/>
    <property type="molecule type" value="Genomic_DNA"/>
</dbReference>
<feature type="region of interest" description="Disordered" evidence="1">
    <location>
        <begin position="310"/>
        <end position="329"/>
    </location>
</feature>
<feature type="region of interest" description="Disordered" evidence="1">
    <location>
        <begin position="233"/>
        <end position="254"/>
    </location>
</feature>
<evidence type="ECO:0000256" key="1">
    <source>
        <dbReference type="SAM" id="MobiDB-lite"/>
    </source>
</evidence>
<dbReference type="AlphaFoldDB" id="Q11HB9"/>
<accession>Q11HB9</accession>
<dbReference type="InterPro" id="IPR007730">
    <property type="entry name" value="SPOR-like_dom"/>
</dbReference>
<evidence type="ECO:0000259" key="2">
    <source>
        <dbReference type="PROSITE" id="PS51724"/>
    </source>
</evidence>
<dbReference type="KEGG" id="mes:Meso_1812"/>
<dbReference type="eggNOG" id="COG3266">
    <property type="taxonomic scope" value="Bacteria"/>
</dbReference>
<gene>
    <name evidence="3" type="ordered locus">Meso_1812</name>
</gene>
<feature type="compositionally biased region" description="Low complexity" evidence="1">
    <location>
        <begin position="537"/>
        <end position="551"/>
    </location>
</feature>
<sequence>MADSFFRKNSEANDLPQDDPFAELTRIMGHDPRSNVPLRPTTPETAEGLALDLENELMGNLGQVESPDDSRFQEEASEAELVDWRYSLSEPVTMDEEFQRSLDALLDSSFDEQADGNAVSFDQDTPVEEETPARFDAPELSSESAEGEDEADAAESSVPFDYARAAAARPDFLADAKFEPVEEQAPMPYAAWNSAPSWEEISHAAEETNPAFNPMQRVEADHGWNAEAVRPDTEEEFFETEEPETAPVRYGSHLPPEIDTVEIPENVVSAADQVDVPEISYREEAKPASDLNEIEEILAGAFGEIAEHPEQQADAPQAEDDSSRSNSEDDFLIAGFGAGAAGAAGAAAAAGWQPTAPIQEWSSRYEDPAQLAPMPGVQPPAPSSGLRYKPRLMMAAAVMGGVAILGGVAFFALSSGQSEDPVLLSAENSPIKVRPENPGGIQIPNQENPVYKRVAGEQADAPAEQPRLVSATEEPLDLPLPGEDEFAALEEPAESAASGTASEGSPPAGEGPAANSETVEERLTNTAAEDPVERELVAVTPRRVRTLVVRPDGSMTPAELPQPAETASVQDSGAAPAAGAAVLPDGAQAQNIPRTGPIPPSRPGNIAPQQVAAPAPQREPVQPAAPAQQQQVAALASQPAPSSSAAASEWSVQIASQPSADDAQKSYQQLAQRYGNVLQGKGVNIVKADIEGKGTYYRVRIPSSSKEDAIQLCTQLKSAGGSCFVSK</sequence>
<feature type="compositionally biased region" description="Acidic residues" evidence="1">
    <location>
        <begin position="233"/>
        <end position="244"/>
    </location>
</feature>
<proteinExistence type="predicted"/>
<feature type="compositionally biased region" description="Low complexity" evidence="1">
    <location>
        <begin position="494"/>
        <end position="508"/>
    </location>
</feature>
<feature type="region of interest" description="Disordered" evidence="1">
    <location>
        <begin position="109"/>
        <end position="158"/>
    </location>
</feature>
<dbReference type="OrthoDB" id="7338235at2"/>
<dbReference type="Pfam" id="PF05036">
    <property type="entry name" value="SPOR"/>
    <property type="match status" value="1"/>
</dbReference>
<feature type="domain" description="SPOR" evidence="2">
    <location>
        <begin position="644"/>
        <end position="727"/>
    </location>
</feature>
<dbReference type="HOGENOM" id="CLU_380705_0_0_5"/>
<dbReference type="Gene3D" id="3.30.70.1070">
    <property type="entry name" value="Sporulation related repeat"/>
    <property type="match status" value="1"/>
</dbReference>
<feature type="region of interest" description="Disordered" evidence="1">
    <location>
        <begin position="456"/>
        <end position="667"/>
    </location>
</feature>
<organism evidence="3">
    <name type="scientific">Chelativorans sp. (strain BNC1)</name>
    <dbReference type="NCBI Taxonomy" id="266779"/>
    <lineage>
        <taxon>Bacteria</taxon>
        <taxon>Pseudomonadati</taxon>
        <taxon>Pseudomonadota</taxon>
        <taxon>Alphaproteobacteria</taxon>
        <taxon>Hyphomicrobiales</taxon>
        <taxon>Phyllobacteriaceae</taxon>
        <taxon>Chelativorans</taxon>
    </lineage>
</organism>
<feature type="compositionally biased region" description="Low complexity" evidence="1">
    <location>
        <begin position="607"/>
        <end position="648"/>
    </location>
</feature>
<feature type="compositionally biased region" description="Polar residues" evidence="1">
    <location>
        <begin position="650"/>
        <end position="667"/>
    </location>
</feature>
<protein>
    <submittedName>
        <fullName evidence="3">Sporulation related protein</fullName>
    </submittedName>
</protein>
<name>Q11HB9_CHESB</name>
<dbReference type="STRING" id="266779.Meso_1812"/>